<gene>
    <name evidence="2" type="ORF">CEXT_374001</name>
</gene>
<dbReference type="AlphaFoldDB" id="A0AAV4PVD9"/>
<sequence length="102" mass="11765">MKEKQGWGGDSTAKKTKEKSSPQVWPRNNDGIDISTCSLLEGGIVRPRQEHVNTSLMMCTRIDFPSRCCRIRFLLGFFRKEFAGLLREMRFVLKLEVSLVKE</sequence>
<name>A0AAV4PVD9_CAEEX</name>
<reference evidence="2 3" key="1">
    <citation type="submission" date="2021-06" db="EMBL/GenBank/DDBJ databases">
        <title>Caerostris extrusa draft genome.</title>
        <authorList>
            <person name="Kono N."/>
            <person name="Arakawa K."/>
        </authorList>
    </citation>
    <scope>NUCLEOTIDE SEQUENCE [LARGE SCALE GENOMIC DNA]</scope>
</reference>
<protein>
    <submittedName>
        <fullName evidence="2">Uncharacterized protein</fullName>
    </submittedName>
</protein>
<comment type="caution">
    <text evidence="2">The sequence shown here is derived from an EMBL/GenBank/DDBJ whole genome shotgun (WGS) entry which is preliminary data.</text>
</comment>
<feature type="region of interest" description="Disordered" evidence="1">
    <location>
        <begin position="1"/>
        <end position="30"/>
    </location>
</feature>
<dbReference type="EMBL" id="BPLR01005149">
    <property type="protein sequence ID" value="GIY00144.1"/>
    <property type="molecule type" value="Genomic_DNA"/>
</dbReference>
<keyword evidence="3" id="KW-1185">Reference proteome</keyword>
<dbReference type="Proteomes" id="UP001054945">
    <property type="component" value="Unassembled WGS sequence"/>
</dbReference>
<evidence type="ECO:0000313" key="3">
    <source>
        <dbReference type="Proteomes" id="UP001054945"/>
    </source>
</evidence>
<proteinExistence type="predicted"/>
<accession>A0AAV4PVD9</accession>
<evidence type="ECO:0000256" key="1">
    <source>
        <dbReference type="SAM" id="MobiDB-lite"/>
    </source>
</evidence>
<organism evidence="2 3">
    <name type="scientific">Caerostris extrusa</name>
    <name type="common">Bark spider</name>
    <name type="synonym">Caerostris bankana</name>
    <dbReference type="NCBI Taxonomy" id="172846"/>
    <lineage>
        <taxon>Eukaryota</taxon>
        <taxon>Metazoa</taxon>
        <taxon>Ecdysozoa</taxon>
        <taxon>Arthropoda</taxon>
        <taxon>Chelicerata</taxon>
        <taxon>Arachnida</taxon>
        <taxon>Araneae</taxon>
        <taxon>Araneomorphae</taxon>
        <taxon>Entelegynae</taxon>
        <taxon>Araneoidea</taxon>
        <taxon>Araneidae</taxon>
        <taxon>Caerostris</taxon>
    </lineage>
</organism>
<evidence type="ECO:0000313" key="2">
    <source>
        <dbReference type="EMBL" id="GIY00144.1"/>
    </source>
</evidence>